<sequence>MTSNLRDYFPMIRSREEILKEIQDNIKFTEKFYSWRESERQEFLDFCTGIRGVKILYDSFFKEIMNPETVPERLEDFLSVLLQRKVKIIDILPGDSSRIADEQSLLIMDILVRFEDGTYCNVEVQKIGYAFPGERSACYSSDLLLRQYKMARSQKKEHFTYKDVKGVFTIILMDRSPKMFREFSDKYVHMFQQESDTGIKMNLLQNYIFIPLDIFRKNVQYKGIKNKLDAWLTFLSTDEPEQIIGLITEYPEFKAMYEHMYNMCRNVEDVMGIFSEELKILDRNTVKYMVDEMQETIDEQKKQLETSAETIDEQKKQLETSAETIDEQKKQLKTKQSKIDELQEQIELLQKQLKEK</sequence>
<comment type="caution">
    <text evidence="2">The sequence shown here is derived from an EMBL/GenBank/DDBJ whole genome shotgun (WGS) entry which is preliminary data.</text>
</comment>
<evidence type="ECO:0000256" key="1">
    <source>
        <dbReference type="SAM" id="Coils"/>
    </source>
</evidence>
<keyword evidence="3" id="KW-1185">Reference proteome</keyword>
<dbReference type="RefSeq" id="WP_118041129.1">
    <property type="nucleotide sequence ID" value="NZ_JACOQE010000005.1"/>
</dbReference>
<gene>
    <name evidence="2" type="ORF">H8Z79_09960</name>
</gene>
<evidence type="ECO:0000313" key="2">
    <source>
        <dbReference type="EMBL" id="MBC5740768.1"/>
    </source>
</evidence>
<reference evidence="2 3" key="1">
    <citation type="submission" date="2020-08" db="EMBL/GenBank/DDBJ databases">
        <title>Genome public.</title>
        <authorList>
            <person name="Liu C."/>
            <person name="Sun Q."/>
        </authorList>
    </citation>
    <scope>NUCLEOTIDE SEQUENCE [LARGE SCALE GENOMIC DNA]</scope>
    <source>
        <strain evidence="2 3">27-44</strain>
    </source>
</reference>
<dbReference type="Pfam" id="PF12784">
    <property type="entry name" value="PDDEXK_2"/>
    <property type="match status" value="1"/>
</dbReference>
<proteinExistence type="predicted"/>
<feature type="coiled-coil region" evidence="1">
    <location>
        <begin position="290"/>
        <end position="352"/>
    </location>
</feature>
<keyword evidence="1" id="KW-0175">Coiled coil</keyword>
<dbReference type="Proteomes" id="UP000633936">
    <property type="component" value="Unassembled WGS sequence"/>
</dbReference>
<dbReference type="EMBL" id="JACOQE010000005">
    <property type="protein sequence ID" value="MBC5740768.1"/>
    <property type="molecule type" value="Genomic_DNA"/>
</dbReference>
<name>A0ABR7I2N3_9FIRM</name>
<evidence type="ECO:0000313" key="3">
    <source>
        <dbReference type="Proteomes" id="UP000633936"/>
    </source>
</evidence>
<accession>A0ABR7I2N3</accession>
<organism evidence="2 3">
    <name type="scientific">Blautia intestinalis</name>
    <dbReference type="NCBI Taxonomy" id="2763028"/>
    <lineage>
        <taxon>Bacteria</taxon>
        <taxon>Bacillati</taxon>
        <taxon>Bacillota</taxon>
        <taxon>Clostridia</taxon>
        <taxon>Lachnospirales</taxon>
        <taxon>Lachnospiraceae</taxon>
        <taxon>Blautia</taxon>
    </lineage>
</organism>
<protein>
    <submittedName>
        <fullName evidence="2">PD-(D/E)XK nuclease family transposase</fullName>
    </submittedName>
</protein>